<dbReference type="Proteomes" id="UP000036908">
    <property type="component" value="Unassembled WGS sequence"/>
</dbReference>
<evidence type="ECO:0000313" key="4">
    <source>
        <dbReference type="Proteomes" id="UP000036908"/>
    </source>
</evidence>
<evidence type="ECO:0000256" key="1">
    <source>
        <dbReference type="ARBA" id="ARBA00022801"/>
    </source>
</evidence>
<dbReference type="EMBL" id="JSVA01000006">
    <property type="protein sequence ID" value="KOF03723.1"/>
    <property type="molecule type" value="Genomic_DNA"/>
</dbReference>
<reference evidence="4" key="1">
    <citation type="submission" date="2014-11" db="EMBL/GenBank/DDBJ databases">
        <title>Genome sequencing of Roseivirga sp. D-25.</title>
        <authorList>
            <person name="Selvaratnam C."/>
            <person name="Thevarajoo S."/>
            <person name="Goh K.M."/>
            <person name="Eee R."/>
            <person name="Chan K.-G."/>
            <person name="Chong C.S."/>
        </authorList>
    </citation>
    <scope>NUCLEOTIDE SEQUENCE [LARGE SCALE GENOMIC DNA]</scope>
    <source>
        <strain evidence="4">D-25</strain>
    </source>
</reference>
<comment type="caution">
    <text evidence="3">The sequence shown here is derived from an EMBL/GenBank/DDBJ whole genome shotgun (WGS) entry which is preliminary data.</text>
</comment>
<evidence type="ECO:0008006" key="5">
    <source>
        <dbReference type="Google" id="ProtNLM"/>
    </source>
</evidence>
<accession>A0A0L8AMM5</accession>
<dbReference type="Gene3D" id="3.40.50.1240">
    <property type="entry name" value="Phosphoglycerate mutase-like"/>
    <property type="match status" value="1"/>
</dbReference>
<dbReference type="RefSeq" id="WP_053222680.1">
    <property type="nucleotide sequence ID" value="NZ_JSVA01000006.1"/>
</dbReference>
<keyword evidence="1" id="KW-0378">Hydrolase</keyword>
<name>A0A0L8AMM5_9BACT</name>
<dbReference type="InterPro" id="IPR051021">
    <property type="entry name" value="Mito_Ser/Thr_phosphatase"/>
</dbReference>
<dbReference type="InterPro" id="IPR013078">
    <property type="entry name" value="His_Pase_superF_clade-1"/>
</dbReference>
<dbReference type="OrthoDB" id="9810154at2"/>
<dbReference type="SUPFAM" id="SSF53254">
    <property type="entry name" value="Phosphoglycerate mutase-like"/>
    <property type="match status" value="1"/>
</dbReference>
<evidence type="ECO:0000313" key="3">
    <source>
        <dbReference type="EMBL" id="KOF03723.1"/>
    </source>
</evidence>
<dbReference type="CDD" id="cd07067">
    <property type="entry name" value="HP_PGM_like"/>
    <property type="match status" value="1"/>
</dbReference>
<evidence type="ECO:0000256" key="2">
    <source>
        <dbReference type="PIRSR" id="PIRSR613078-2"/>
    </source>
</evidence>
<sequence>MVKNLLLIRHADAQMPQRNERDFERKLSEKGRSESALLGEYLQKLPFKIDTIYTSPSVRTLQTCAEIIQQLEVSPRIISSEEYYEATRNVMMAAVNRVDNIFENVAILAHNPSISHLYEYLTGDSQGGFVTAGCAWLQVLADQWEQVSGGMAETKDYYYPGMNSK</sequence>
<dbReference type="AlphaFoldDB" id="A0A0L8AMM5"/>
<dbReference type="PANTHER" id="PTHR20935">
    <property type="entry name" value="PHOSPHOGLYCERATE MUTASE-RELATED"/>
    <property type="match status" value="1"/>
</dbReference>
<dbReference type="SMART" id="SM00855">
    <property type="entry name" value="PGAM"/>
    <property type="match status" value="1"/>
</dbReference>
<proteinExistence type="predicted"/>
<dbReference type="InterPro" id="IPR029033">
    <property type="entry name" value="His_PPase_superfam"/>
</dbReference>
<dbReference type="GO" id="GO:0016787">
    <property type="term" value="F:hydrolase activity"/>
    <property type="evidence" value="ECO:0007669"/>
    <property type="project" value="UniProtKB-KW"/>
</dbReference>
<protein>
    <recommendedName>
        <fullName evidence="5">Phosphohistidine phosphatase</fullName>
    </recommendedName>
</protein>
<dbReference type="PANTHER" id="PTHR20935:SF1">
    <property type="entry name" value="SLL1549 PROTEIN"/>
    <property type="match status" value="1"/>
</dbReference>
<keyword evidence="4" id="KW-1185">Reference proteome</keyword>
<dbReference type="PATRIC" id="fig|1566026.4.peg.2903"/>
<gene>
    <name evidence="3" type="ORF">OB69_05395</name>
</gene>
<dbReference type="Pfam" id="PF00300">
    <property type="entry name" value="His_Phos_1"/>
    <property type="match status" value="1"/>
</dbReference>
<feature type="binding site" evidence="2">
    <location>
        <position position="59"/>
    </location>
    <ligand>
        <name>substrate</name>
    </ligand>
</feature>
<organism evidence="3 4">
    <name type="scientific">Roseivirga seohaensis subsp. aquiponti</name>
    <dbReference type="NCBI Taxonomy" id="1566026"/>
    <lineage>
        <taxon>Bacteria</taxon>
        <taxon>Pseudomonadati</taxon>
        <taxon>Bacteroidota</taxon>
        <taxon>Cytophagia</taxon>
        <taxon>Cytophagales</taxon>
        <taxon>Roseivirgaceae</taxon>
        <taxon>Roseivirga</taxon>
    </lineage>
</organism>